<keyword evidence="2" id="KW-1185">Reference proteome</keyword>
<accession>A0ABN9T5I0</accession>
<name>A0ABN9T5I0_9DINO</name>
<comment type="caution">
    <text evidence="1">The sequence shown here is derived from an EMBL/GenBank/DDBJ whole genome shotgun (WGS) entry which is preliminary data.</text>
</comment>
<evidence type="ECO:0000313" key="2">
    <source>
        <dbReference type="Proteomes" id="UP001189429"/>
    </source>
</evidence>
<dbReference type="Proteomes" id="UP001189429">
    <property type="component" value="Unassembled WGS sequence"/>
</dbReference>
<dbReference type="EMBL" id="CAUYUJ010014369">
    <property type="protein sequence ID" value="CAK0840302.1"/>
    <property type="molecule type" value="Genomic_DNA"/>
</dbReference>
<evidence type="ECO:0000313" key="1">
    <source>
        <dbReference type="EMBL" id="CAK0840302.1"/>
    </source>
</evidence>
<proteinExistence type="predicted"/>
<feature type="non-terminal residue" evidence="1">
    <location>
        <position position="174"/>
    </location>
</feature>
<protein>
    <submittedName>
        <fullName evidence="1">Uncharacterized protein</fullName>
    </submittedName>
</protein>
<organism evidence="1 2">
    <name type="scientific">Prorocentrum cordatum</name>
    <dbReference type="NCBI Taxonomy" id="2364126"/>
    <lineage>
        <taxon>Eukaryota</taxon>
        <taxon>Sar</taxon>
        <taxon>Alveolata</taxon>
        <taxon>Dinophyceae</taxon>
        <taxon>Prorocentrales</taxon>
        <taxon>Prorocentraceae</taxon>
        <taxon>Prorocentrum</taxon>
    </lineage>
</organism>
<sequence length="174" mass="19239">MATVEHTQRQYSNRFEKVEAEIGELRRALDLDRAAAPAPKAVDSSFNRRVDPTVSVVRSKLAIAQFRAESALDEWLARWNIDSSDYSFKGDPTGTSVTLQMLGAPAHAVRKVQQFLGNARLLNNEFRRFQGKGATNETVEIFVGADTDPSMVKSTANLAAEGIDRASVEQRVLE</sequence>
<gene>
    <name evidence="1" type="ORF">PCOR1329_LOCUS35772</name>
</gene>
<reference evidence="1" key="1">
    <citation type="submission" date="2023-10" db="EMBL/GenBank/DDBJ databases">
        <authorList>
            <person name="Chen Y."/>
            <person name="Shah S."/>
            <person name="Dougan E. K."/>
            <person name="Thang M."/>
            <person name="Chan C."/>
        </authorList>
    </citation>
    <scope>NUCLEOTIDE SEQUENCE [LARGE SCALE GENOMIC DNA]</scope>
</reference>